<evidence type="ECO:0000313" key="2">
    <source>
        <dbReference type="Proteomes" id="UP001176891"/>
    </source>
</evidence>
<dbReference type="NCBIfam" id="TIGR01549">
    <property type="entry name" value="HAD-SF-IA-v1"/>
    <property type="match status" value="1"/>
</dbReference>
<name>A0ABT8WWC6_9FLAO</name>
<dbReference type="InterPro" id="IPR006439">
    <property type="entry name" value="HAD-SF_hydro_IA"/>
</dbReference>
<dbReference type="InterPro" id="IPR036412">
    <property type="entry name" value="HAD-like_sf"/>
</dbReference>
<accession>A0ABT8WWC6</accession>
<sequence>MKQTKLEGITDVFFDLDHTLWDFDKNSALTFEKILTLNDINVDINNFLGYYVPINLKYWKLYREEKIDKKTLRFGRLYEAFSAIGYQIEEAVIYKLSDDYITYLSTFNYLFENTFEILDYLNLNYNLHIITNGFDEVQHKKLTRSNIHKYFKTVTNSEMVGVKKPNPKIFNFALQLANSNSAQSVMIGDSYEADILGAKNIGMEVVLFDINNTAVNNDINRINNLIQLKEYL</sequence>
<dbReference type="PANTHER" id="PTHR47478">
    <property type="match status" value="1"/>
</dbReference>
<gene>
    <name evidence="1" type="ORF">Q4Q39_01095</name>
</gene>
<keyword evidence="2" id="KW-1185">Reference proteome</keyword>
<dbReference type="InterPro" id="IPR011951">
    <property type="entry name" value="HAD-SF_hydro_IA_YjjG/PynA"/>
</dbReference>
<reference evidence="1" key="1">
    <citation type="submission" date="2023-07" db="EMBL/GenBank/DDBJ databases">
        <title>Two novel species in the genus Flavivirga.</title>
        <authorList>
            <person name="Kwon K."/>
        </authorList>
    </citation>
    <scope>NUCLEOTIDE SEQUENCE</scope>
    <source>
        <strain evidence="1">KACC 14157</strain>
    </source>
</reference>
<comment type="caution">
    <text evidence="1">The sequence shown here is derived from an EMBL/GenBank/DDBJ whole genome shotgun (WGS) entry which is preliminary data.</text>
</comment>
<dbReference type="Gene3D" id="1.10.150.240">
    <property type="entry name" value="Putative phosphatase, domain 2"/>
    <property type="match status" value="1"/>
</dbReference>
<dbReference type="InterPro" id="IPR041492">
    <property type="entry name" value="HAD_2"/>
</dbReference>
<dbReference type="Gene3D" id="3.40.50.1000">
    <property type="entry name" value="HAD superfamily/HAD-like"/>
    <property type="match status" value="1"/>
</dbReference>
<dbReference type="InterPro" id="IPR052550">
    <property type="entry name" value="Pyrimidine_5'-ntase_YjjG"/>
</dbReference>
<dbReference type="RefSeq" id="WP_303280530.1">
    <property type="nucleotide sequence ID" value="NZ_BAABCZ010000016.1"/>
</dbReference>
<dbReference type="EMBL" id="JAUOEM010000001">
    <property type="protein sequence ID" value="MDO5985986.1"/>
    <property type="molecule type" value="Genomic_DNA"/>
</dbReference>
<dbReference type="SFLD" id="SFLDS00003">
    <property type="entry name" value="Haloacid_Dehalogenase"/>
    <property type="match status" value="1"/>
</dbReference>
<proteinExistence type="predicted"/>
<dbReference type="PANTHER" id="PTHR47478:SF1">
    <property type="entry name" value="PYRIMIDINE 5'-NUCLEOTIDASE YJJG"/>
    <property type="match status" value="1"/>
</dbReference>
<dbReference type="NCBIfam" id="TIGR02254">
    <property type="entry name" value="YjjG_YfnB"/>
    <property type="match status" value="1"/>
</dbReference>
<dbReference type="InterPro" id="IPR023214">
    <property type="entry name" value="HAD_sf"/>
</dbReference>
<dbReference type="Pfam" id="PF13419">
    <property type="entry name" value="HAD_2"/>
    <property type="match status" value="1"/>
</dbReference>
<protein>
    <submittedName>
        <fullName evidence="1">YjjG family noncanonical pyrimidine nucleotidase</fullName>
    </submittedName>
</protein>
<evidence type="ECO:0000313" key="1">
    <source>
        <dbReference type="EMBL" id="MDO5985986.1"/>
    </source>
</evidence>
<dbReference type="SUPFAM" id="SSF56784">
    <property type="entry name" value="HAD-like"/>
    <property type="match status" value="1"/>
</dbReference>
<dbReference type="Proteomes" id="UP001176891">
    <property type="component" value="Unassembled WGS sequence"/>
</dbReference>
<dbReference type="InterPro" id="IPR023198">
    <property type="entry name" value="PGP-like_dom2"/>
</dbReference>
<dbReference type="SFLD" id="SFLDG01129">
    <property type="entry name" value="C1.5:_HAD__Beta-PGM__Phosphata"/>
    <property type="match status" value="1"/>
</dbReference>
<organism evidence="1 2">
    <name type="scientific">Flavivirga amylovorans</name>
    <dbReference type="NCBI Taxonomy" id="870486"/>
    <lineage>
        <taxon>Bacteria</taxon>
        <taxon>Pseudomonadati</taxon>
        <taxon>Bacteroidota</taxon>
        <taxon>Flavobacteriia</taxon>
        <taxon>Flavobacteriales</taxon>
        <taxon>Flavobacteriaceae</taxon>
        <taxon>Flavivirga</taxon>
    </lineage>
</organism>